<keyword evidence="4" id="KW-1185">Reference proteome</keyword>
<dbReference type="InterPro" id="IPR016197">
    <property type="entry name" value="Chromo-like_dom_sf"/>
</dbReference>
<sequence>MAEQEAMEVASGAMEAIKRKLEHDLQMSDDESEKEDRKNEPESSVVLPIFGKDDTEREPAQVADVQPVEVVEAKPARFIRRMAKMDAAVKDTVTHGLNVAVAAEKSRVTEEELVEELRNRDLIERLNPKQLVSRHEKKGGRKGRELKGNESDDSWTASGRPVKKPRPKAGATAPISQARSVRASASNQLRRLSQAKTREVSLPKTAPIRLNSPEIPVQVSRSARVTGQKRVLELEKIVEIRQVRQYLVKWKGENEMTWGYEDIFKGTKRAKFSFKL</sequence>
<dbReference type="Proteomes" id="UP000186922">
    <property type="component" value="Unassembled WGS sequence"/>
</dbReference>
<gene>
    <name evidence="3" type="primary">RvY_16733-1</name>
    <name evidence="3" type="synonym">RvY_16733.1</name>
    <name evidence="3" type="ORF">RvY_16733</name>
</gene>
<evidence type="ECO:0000313" key="4">
    <source>
        <dbReference type="Proteomes" id="UP000186922"/>
    </source>
</evidence>
<accession>A0A1D1VZK0</accession>
<feature type="region of interest" description="Disordered" evidence="1">
    <location>
        <begin position="129"/>
        <end position="207"/>
    </location>
</feature>
<comment type="caution">
    <text evidence="3">The sequence shown here is derived from an EMBL/GenBank/DDBJ whole genome shotgun (WGS) entry which is preliminary data.</text>
</comment>
<dbReference type="AlphaFoldDB" id="A0A1D1VZK0"/>
<dbReference type="SUPFAM" id="SSF54160">
    <property type="entry name" value="Chromo domain-like"/>
    <property type="match status" value="1"/>
</dbReference>
<evidence type="ECO:0000313" key="3">
    <source>
        <dbReference type="EMBL" id="GAV06807.1"/>
    </source>
</evidence>
<protein>
    <recommendedName>
        <fullName evidence="2">Chromo domain-containing protein</fullName>
    </recommendedName>
</protein>
<reference evidence="3 4" key="1">
    <citation type="journal article" date="2016" name="Nat. Commun.">
        <title>Extremotolerant tardigrade genome and improved radiotolerance of human cultured cells by tardigrade-unique protein.</title>
        <authorList>
            <person name="Hashimoto T."/>
            <person name="Horikawa D.D."/>
            <person name="Saito Y."/>
            <person name="Kuwahara H."/>
            <person name="Kozuka-Hata H."/>
            <person name="Shin-I T."/>
            <person name="Minakuchi Y."/>
            <person name="Ohishi K."/>
            <person name="Motoyama A."/>
            <person name="Aizu T."/>
            <person name="Enomoto A."/>
            <person name="Kondo K."/>
            <person name="Tanaka S."/>
            <person name="Hara Y."/>
            <person name="Koshikawa S."/>
            <person name="Sagara H."/>
            <person name="Miura T."/>
            <person name="Yokobori S."/>
            <person name="Miyagawa K."/>
            <person name="Suzuki Y."/>
            <person name="Kubo T."/>
            <person name="Oyama M."/>
            <person name="Kohara Y."/>
            <person name="Fujiyama A."/>
            <person name="Arakawa K."/>
            <person name="Katayama T."/>
            <person name="Toyoda A."/>
            <person name="Kunieda T."/>
        </authorList>
    </citation>
    <scope>NUCLEOTIDE SEQUENCE [LARGE SCALE GENOMIC DNA]</scope>
    <source>
        <strain evidence="3 4">YOKOZUNA-1</strain>
    </source>
</reference>
<dbReference type="PROSITE" id="PS50013">
    <property type="entry name" value="CHROMO_2"/>
    <property type="match status" value="1"/>
</dbReference>
<feature type="compositionally biased region" description="Polar residues" evidence="1">
    <location>
        <begin position="174"/>
        <end position="195"/>
    </location>
</feature>
<feature type="domain" description="Chromo" evidence="2">
    <location>
        <begin position="232"/>
        <end position="276"/>
    </location>
</feature>
<name>A0A1D1VZK0_RAMVA</name>
<feature type="compositionally biased region" description="Basic and acidic residues" evidence="1">
    <location>
        <begin position="16"/>
        <end position="26"/>
    </location>
</feature>
<evidence type="ECO:0000256" key="1">
    <source>
        <dbReference type="SAM" id="MobiDB-lite"/>
    </source>
</evidence>
<evidence type="ECO:0000259" key="2">
    <source>
        <dbReference type="PROSITE" id="PS50013"/>
    </source>
</evidence>
<feature type="region of interest" description="Disordered" evidence="1">
    <location>
        <begin position="1"/>
        <end position="63"/>
    </location>
</feature>
<organism evidence="3 4">
    <name type="scientific">Ramazzottius varieornatus</name>
    <name type="common">Water bear</name>
    <name type="synonym">Tardigrade</name>
    <dbReference type="NCBI Taxonomy" id="947166"/>
    <lineage>
        <taxon>Eukaryota</taxon>
        <taxon>Metazoa</taxon>
        <taxon>Ecdysozoa</taxon>
        <taxon>Tardigrada</taxon>
        <taxon>Eutardigrada</taxon>
        <taxon>Parachela</taxon>
        <taxon>Hypsibioidea</taxon>
        <taxon>Ramazzottiidae</taxon>
        <taxon>Ramazzottius</taxon>
    </lineage>
</organism>
<dbReference type="EMBL" id="BDGG01000014">
    <property type="protein sequence ID" value="GAV06807.1"/>
    <property type="molecule type" value="Genomic_DNA"/>
</dbReference>
<proteinExistence type="predicted"/>
<dbReference type="InterPro" id="IPR000953">
    <property type="entry name" value="Chromo/chromo_shadow_dom"/>
</dbReference>
<dbReference type="CDD" id="cd00024">
    <property type="entry name" value="CD_CSD"/>
    <property type="match status" value="1"/>
</dbReference>